<dbReference type="GO" id="GO:0009055">
    <property type="term" value="F:electron transfer activity"/>
    <property type="evidence" value="ECO:0007669"/>
    <property type="project" value="InterPro"/>
</dbReference>
<feature type="domain" description="Cytochrome c" evidence="6">
    <location>
        <begin position="27"/>
        <end position="141"/>
    </location>
</feature>
<evidence type="ECO:0000256" key="5">
    <source>
        <dbReference type="SAM" id="SignalP"/>
    </source>
</evidence>
<dbReference type="AlphaFoldDB" id="A0A1M5UI39"/>
<evidence type="ECO:0000256" key="4">
    <source>
        <dbReference type="PROSITE-ProRule" id="PRU00433"/>
    </source>
</evidence>
<accession>A0A1M5UI39</accession>
<organism evidence="7 8">
    <name type="scientific">Marivita hallyeonensis</name>
    <dbReference type="NCBI Taxonomy" id="996342"/>
    <lineage>
        <taxon>Bacteria</taxon>
        <taxon>Pseudomonadati</taxon>
        <taxon>Pseudomonadota</taxon>
        <taxon>Alphaproteobacteria</taxon>
        <taxon>Rhodobacterales</taxon>
        <taxon>Roseobacteraceae</taxon>
        <taxon>Marivita</taxon>
    </lineage>
</organism>
<dbReference type="SUPFAM" id="SSF46626">
    <property type="entry name" value="Cytochrome c"/>
    <property type="match status" value="1"/>
</dbReference>
<dbReference type="EMBL" id="FQXC01000003">
    <property type="protein sequence ID" value="SHH62558.1"/>
    <property type="molecule type" value="Genomic_DNA"/>
</dbReference>
<evidence type="ECO:0000256" key="1">
    <source>
        <dbReference type="ARBA" id="ARBA00022617"/>
    </source>
</evidence>
<evidence type="ECO:0000259" key="6">
    <source>
        <dbReference type="PROSITE" id="PS51007"/>
    </source>
</evidence>
<name>A0A1M5UI39_9RHOB</name>
<dbReference type="PROSITE" id="PS51007">
    <property type="entry name" value="CYTC"/>
    <property type="match status" value="1"/>
</dbReference>
<dbReference type="STRING" id="996342.SAMN05443551_2652"/>
<dbReference type="GO" id="GO:0046872">
    <property type="term" value="F:metal ion binding"/>
    <property type="evidence" value="ECO:0007669"/>
    <property type="project" value="UniProtKB-KW"/>
</dbReference>
<dbReference type="OrthoDB" id="9805828at2"/>
<dbReference type="GO" id="GO:0020037">
    <property type="term" value="F:heme binding"/>
    <property type="evidence" value="ECO:0007669"/>
    <property type="project" value="InterPro"/>
</dbReference>
<gene>
    <name evidence="7" type="ORF">SAMN05443551_2652</name>
</gene>
<reference evidence="7 8" key="1">
    <citation type="submission" date="2016-11" db="EMBL/GenBank/DDBJ databases">
        <authorList>
            <person name="Jaros S."/>
            <person name="Januszkiewicz K."/>
            <person name="Wedrychowicz H."/>
        </authorList>
    </citation>
    <scope>NUCLEOTIDE SEQUENCE [LARGE SCALE GENOMIC DNA]</scope>
    <source>
        <strain evidence="7 8">DSM 29431</strain>
    </source>
</reference>
<evidence type="ECO:0000313" key="7">
    <source>
        <dbReference type="EMBL" id="SHH62558.1"/>
    </source>
</evidence>
<keyword evidence="3 4" id="KW-0408">Iron</keyword>
<keyword evidence="8" id="KW-1185">Reference proteome</keyword>
<dbReference type="InterPro" id="IPR009056">
    <property type="entry name" value="Cyt_c-like_dom"/>
</dbReference>
<dbReference type="Proteomes" id="UP000184221">
    <property type="component" value="Unassembled WGS sequence"/>
</dbReference>
<feature type="signal peptide" evidence="5">
    <location>
        <begin position="1"/>
        <end position="20"/>
    </location>
</feature>
<sequence length="146" mass="15431">MKLMIATAAATLTLAGAAFAESHAGSGDAAAGETEFNKCKSCHMIVADDGTEIVKGGRTGPNLYGIIGRQAGSVEDFRYGDSLVAAGEAGLVWDEETFVAYVQDPRGFLREYLEDDGARSKMSYRLRSGMEDVYAYLVSVGPDSGS</sequence>
<evidence type="ECO:0000313" key="8">
    <source>
        <dbReference type="Proteomes" id="UP000184221"/>
    </source>
</evidence>
<keyword evidence="2 4" id="KW-0479">Metal-binding</keyword>
<dbReference type="InterPro" id="IPR036909">
    <property type="entry name" value="Cyt_c-like_dom_sf"/>
</dbReference>
<dbReference type="Gene3D" id="1.10.760.10">
    <property type="entry name" value="Cytochrome c-like domain"/>
    <property type="match status" value="1"/>
</dbReference>
<protein>
    <submittedName>
        <fullName evidence="7">Cytochrome c</fullName>
    </submittedName>
</protein>
<proteinExistence type="predicted"/>
<dbReference type="RefSeq" id="WP_072778108.1">
    <property type="nucleotide sequence ID" value="NZ_FQXC01000003.1"/>
</dbReference>
<evidence type="ECO:0000256" key="2">
    <source>
        <dbReference type="ARBA" id="ARBA00022723"/>
    </source>
</evidence>
<keyword evidence="5" id="KW-0732">Signal</keyword>
<keyword evidence="1 4" id="KW-0349">Heme</keyword>
<evidence type="ECO:0000256" key="3">
    <source>
        <dbReference type="ARBA" id="ARBA00023004"/>
    </source>
</evidence>
<feature type="chain" id="PRO_5012545030" evidence="5">
    <location>
        <begin position="21"/>
        <end position="146"/>
    </location>
</feature>